<dbReference type="Gene3D" id="3.40.50.410">
    <property type="entry name" value="von Willebrand factor, type A domain"/>
    <property type="match status" value="1"/>
</dbReference>
<protein>
    <submittedName>
        <fullName evidence="3">von Willebrand factor type A domain protein</fullName>
    </submittedName>
</protein>
<accession>A0A0B1TKA3</accession>
<sequence length="162" mass="18329">MQQRQLCIYVTAIFLGLAAVAYSQTTPLFPVACELNVLIVLDRSDSVKGGFNKSRQFVIDVSEELQIGPRKHRVAMIVYSGPSYRREIFPWNFAKNNEEFIRITNSLRAIGGTTSTKKALEVALELMNQRNKTIPTLVMVVTDGRHFLERCNTAKKTTILLH</sequence>
<proteinExistence type="predicted"/>
<evidence type="ECO:0000256" key="1">
    <source>
        <dbReference type="SAM" id="SignalP"/>
    </source>
</evidence>
<dbReference type="AlphaFoldDB" id="A0A0B1TKA3"/>
<dbReference type="SUPFAM" id="SSF53300">
    <property type="entry name" value="vWA-like"/>
    <property type="match status" value="1"/>
</dbReference>
<dbReference type="InterPro" id="IPR052229">
    <property type="entry name" value="Collagen-VI/PIF"/>
</dbReference>
<keyword evidence="1" id="KW-0732">Signal</keyword>
<name>A0A0B1TKA3_OESDE</name>
<dbReference type="InterPro" id="IPR002035">
    <property type="entry name" value="VWF_A"/>
</dbReference>
<feature type="domain" description="VWFA" evidence="2">
    <location>
        <begin position="36"/>
        <end position="162"/>
    </location>
</feature>
<keyword evidence="4" id="KW-1185">Reference proteome</keyword>
<dbReference type="Proteomes" id="UP000053660">
    <property type="component" value="Unassembled WGS sequence"/>
</dbReference>
<dbReference type="PANTHER" id="PTHR22588">
    <property type="entry name" value="VWFA DOMAIN-CONTAINING PROTEIN"/>
    <property type="match status" value="1"/>
</dbReference>
<evidence type="ECO:0000313" key="3">
    <source>
        <dbReference type="EMBL" id="KHJ96531.1"/>
    </source>
</evidence>
<organism evidence="3 4">
    <name type="scientific">Oesophagostomum dentatum</name>
    <name type="common">Nodular worm</name>
    <dbReference type="NCBI Taxonomy" id="61180"/>
    <lineage>
        <taxon>Eukaryota</taxon>
        <taxon>Metazoa</taxon>
        <taxon>Ecdysozoa</taxon>
        <taxon>Nematoda</taxon>
        <taxon>Chromadorea</taxon>
        <taxon>Rhabditida</taxon>
        <taxon>Rhabditina</taxon>
        <taxon>Rhabditomorpha</taxon>
        <taxon>Strongyloidea</taxon>
        <taxon>Strongylidae</taxon>
        <taxon>Oesophagostomum</taxon>
    </lineage>
</organism>
<feature type="signal peptide" evidence="1">
    <location>
        <begin position="1"/>
        <end position="23"/>
    </location>
</feature>
<dbReference type="PANTHER" id="PTHR22588:SF10">
    <property type="entry name" value="VWFA DOMAIN-CONTAINING PROTEIN"/>
    <property type="match status" value="1"/>
</dbReference>
<dbReference type="PROSITE" id="PS50234">
    <property type="entry name" value="VWFA"/>
    <property type="match status" value="1"/>
</dbReference>
<gene>
    <name evidence="3" type="ORF">OESDEN_03513</name>
</gene>
<reference evidence="3 4" key="1">
    <citation type="submission" date="2014-03" db="EMBL/GenBank/DDBJ databases">
        <title>Draft genome of the hookworm Oesophagostomum dentatum.</title>
        <authorList>
            <person name="Mitreva M."/>
        </authorList>
    </citation>
    <scope>NUCLEOTIDE SEQUENCE [LARGE SCALE GENOMIC DNA]</scope>
    <source>
        <strain evidence="3 4">OD-Hann</strain>
    </source>
</reference>
<dbReference type="Pfam" id="PF00092">
    <property type="entry name" value="VWA"/>
    <property type="match status" value="1"/>
</dbReference>
<evidence type="ECO:0000313" key="4">
    <source>
        <dbReference type="Proteomes" id="UP000053660"/>
    </source>
</evidence>
<dbReference type="InterPro" id="IPR036465">
    <property type="entry name" value="vWFA_dom_sf"/>
</dbReference>
<dbReference type="EMBL" id="KN549645">
    <property type="protein sequence ID" value="KHJ96531.1"/>
    <property type="molecule type" value="Genomic_DNA"/>
</dbReference>
<feature type="chain" id="PRO_5002061879" evidence="1">
    <location>
        <begin position="24"/>
        <end position="162"/>
    </location>
</feature>
<dbReference type="OrthoDB" id="6132182at2759"/>
<evidence type="ECO:0000259" key="2">
    <source>
        <dbReference type="PROSITE" id="PS50234"/>
    </source>
</evidence>